<dbReference type="Gene3D" id="1.20.1250.20">
    <property type="entry name" value="MFS general substrate transporter like domains"/>
    <property type="match status" value="1"/>
</dbReference>
<feature type="transmembrane region" description="Helical" evidence="6">
    <location>
        <begin position="81"/>
        <end position="101"/>
    </location>
</feature>
<dbReference type="PANTHER" id="PTHR23510">
    <property type="entry name" value="INNER MEMBRANE TRANSPORT PROTEIN YAJR"/>
    <property type="match status" value="1"/>
</dbReference>
<feature type="region of interest" description="Disordered" evidence="5">
    <location>
        <begin position="1"/>
        <end position="24"/>
    </location>
</feature>
<evidence type="ECO:0000313" key="8">
    <source>
        <dbReference type="EnsemblMetazoa" id="CLYHEMP011032.1"/>
    </source>
</evidence>
<dbReference type="AlphaFoldDB" id="A0A7M5VGQ6"/>
<reference evidence="8" key="1">
    <citation type="submission" date="2021-01" db="UniProtKB">
        <authorList>
            <consortium name="EnsemblMetazoa"/>
        </authorList>
    </citation>
    <scope>IDENTIFICATION</scope>
</reference>
<dbReference type="SUPFAM" id="SSF103473">
    <property type="entry name" value="MFS general substrate transporter"/>
    <property type="match status" value="1"/>
</dbReference>
<organism evidence="8 9">
    <name type="scientific">Clytia hemisphaerica</name>
    <dbReference type="NCBI Taxonomy" id="252671"/>
    <lineage>
        <taxon>Eukaryota</taxon>
        <taxon>Metazoa</taxon>
        <taxon>Cnidaria</taxon>
        <taxon>Hydrozoa</taxon>
        <taxon>Hydroidolina</taxon>
        <taxon>Leptothecata</taxon>
        <taxon>Obeliida</taxon>
        <taxon>Clytiidae</taxon>
        <taxon>Clytia</taxon>
    </lineage>
</organism>
<comment type="subcellular location">
    <subcellularLocation>
        <location evidence="1">Membrane</location>
        <topology evidence="1">Multi-pass membrane protein</topology>
    </subcellularLocation>
</comment>
<evidence type="ECO:0000256" key="1">
    <source>
        <dbReference type="ARBA" id="ARBA00004141"/>
    </source>
</evidence>
<accession>A0A7M5VGQ6</accession>
<dbReference type="InterPro" id="IPR020846">
    <property type="entry name" value="MFS_dom"/>
</dbReference>
<feature type="transmembrane region" description="Helical" evidence="6">
    <location>
        <begin position="316"/>
        <end position="336"/>
    </location>
</feature>
<dbReference type="OrthoDB" id="2151530at2759"/>
<dbReference type="GO" id="GO:0016020">
    <property type="term" value="C:membrane"/>
    <property type="evidence" value="ECO:0007669"/>
    <property type="project" value="UniProtKB-SubCell"/>
</dbReference>
<evidence type="ECO:0000259" key="7">
    <source>
        <dbReference type="PROSITE" id="PS50850"/>
    </source>
</evidence>
<keyword evidence="3 6" id="KW-1133">Transmembrane helix</keyword>
<feature type="transmembrane region" description="Helical" evidence="6">
    <location>
        <begin position="113"/>
        <end position="132"/>
    </location>
</feature>
<feature type="transmembrane region" description="Helical" evidence="6">
    <location>
        <begin position="175"/>
        <end position="198"/>
    </location>
</feature>
<sequence>MMAMANEDTSRRKNLNSPILRGSEKNSIESNTGLEKWKVQRRRTFLAFCLIISINGLECGIALPTLFTYLKENLKTPHLNIWYGLIASSYFITSNIGCLTVSRYADQTKNIRLVLIATCLFVSLGNLIYATSKYAFVLLIGRLMQGFGDSLVSTLSGETMRIYRKEEVVPKISTFMTAFFVSYIISPILITICGPVNFELYAGVRLEDDNFPFIIVGFLWLLGSVLSYFVVCDLSKNNSLVQNECDIQDGRRRGETESEIQSNVEQANDKMLPLRKLIFNRDLAFIYSITFVVNYFSGVFNAIYVPIIANRFYEIALKYVGMIYTMNAVFFSLTMYLVTKLNYFNNEIYFIVFGSSAMVIALQAMTMSVIMTQFHLFGILMLITFAICTGVGWSVEQVLLTALSGKFVPLNMQSYAAGVRRTVGNTAHIIGEFLAPNLQDCMAEHCLVISVVYFGFIGYAIIYRRRFTTAKMIGYRT</sequence>
<dbReference type="PANTHER" id="PTHR23510:SF16">
    <property type="entry name" value="MAJOR FACILITATOR SUPERFAMILY (MFS) PROFILE DOMAIN-CONTAINING PROTEIN"/>
    <property type="match status" value="1"/>
</dbReference>
<dbReference type="Pfam" id="PF07690">
    <property type="entry name" value="MFS_1"/>
    <property type="match status" value="1"/>
</dbReference>
<dbReference type="InterPro" id="IPR036259">
    <property type="entry name" value="MFS_trans_sf"/>
</dbReference>
<feature type="transmembrane region" description="Helical" evidence="6">
    <location>
        <begin position="210"/>
        <end position="231"/>
    </location>
</feature>
<feature type="transmembrane region" description="Helical" evidence="6">
    <location>
        <begin position="374"/>
        <end position="395"/>
    </location>
</feature>
<protein>
    <recommendedName>
        <fullName evidence="7">Major facilitator superfamily (MFS) profile domain-containing protein</fullName>
    </recommendedName>
</protein>
<feature type="transmembrane region" description="Helical" evidence="6">
    <location>
        <begin position="348"/>
        <end position="367"/>
    </location>
</feature>
<dbReference type="Proteomes" id="UP000594262">
    <property type="component" value="Unplaced"/>
</dbReference>
<evidence type="ECO:0000256" key="3">
    <source>
        <dbReference type="ARBA" id="ARBA00022989"/>
    </source>
</evidence>
<feature type="domain" description="Major facilitator superfamily (MFS) profile" evidence="7">
    <location>
        <begin position="44"/>
        <end position="477"/>
    </location>
</feature>
<dbReference type="InterPro" id="IPR051068">
    <property type="entry name" value="MFS_Domain-Containing_Protein"/>
</dbReference>
<dbReference type="InterPro" id="IPR011701">
    <property type="entry name" value="MFS"/>
</dbReference>
<proteinExistence type="predicted"/>
<evidence type="ECO:0000256" key="4">
    <source>
        <dbReference type="ARBA" id="ARBA00023136"/>
    </source>
</evidence>
<feature type="transmembrane region" description="Helical" evidence="6">
    <location>
        <begin position="45"/>
        <end position="69"/>
    </location>
</feature>
<feature type="transmembrane region" description="Helical" evidence="6">
    <location>
        <begin position="284"/>
        <end position="304"/>
    </location>
</feature>
<dbReference type="EnsemblMetazoa" id="CLYHEMT011032.1">
    <property type="protein sequence ID" value="CLYHEMP011032.1"/>
    <property type="gene ID" value="CLYHEMG011032"/>
</dbReference>
<keyword evidence="2 6" id="KW-0812">Transmembrane</keyword>
<keyword evidence="9" id="KW-1185">Reference proteome</keyword>
<evidence type="ECO:0000256" key="2">
    <source>
        <dbReference type="ARBA" id="ARBA00022692"/>
    </source>
</evidence>
<feature type="transmembrane region" description="Helical" evidence="6">
    <location>
        <begin position="442"/>
        <end position="462"/>
    </location>
</feature>
<name>A0A7M5VGQ6_9CNID</name>
<evidence type="ECO:0000313" key="9">
    <source>
        <dbReference type="Proteomes" id="UP000594262"/>
    </source>
</evidence>
<evidence type="ECO:0000256" key="5">
    <source>
        <dbReference type="SAM" id="MobiDB-lite"/>
    </source>
</evidence>
<keyword evidence="4 6" id="KW-0472">Membrane</keyword>
<evidence type="ECO:0000256" key="6">
    <source>
        <dbReference type="SAM" id="Phobius"/>
    </source>
</evidence>
<dbReference type="PROSITE" id="PS50850">
    <property type="entry name" value="MFS"/>
    <property type="match status" value="1"/>
</dbReference>
<dbReference type="GO" id="GO:0022857">
    <property type="term" value="F:transmembrane transporter activity"/>
    <property type="evidence" value="ECO:0007669"/>
    <property type="project" value="InterPro"/>
</dbReference>